<keyword evidence="4 10" id="KW-0808">Transferase</keyword>
<keyword evidence="5 8" id="KW-0812">Transmembrane</keyword>
<dbReference type="GO" id="GO:0005886">
    <property type="term" value="C:plasma membrane"/>
    <property type="evidence" value="ECO:0007669"/>
    <property type="project" value="UniProtKB-SubCell"/>
</dbReference>
<keyword evidence="6 8" id="KW-1133">Transmembrane helix</keyword>
<gene>
    <name evidence="10" type="ORF">ACFPFO_18815</name>
</gene>
<evidence type="ECO:0000313" key="10">
    <source>
        <dbReference type="EMBL" id="MFC4989772.1"/>
    </source>
</evidence>
<keyword evidence="2" id="KW-1003">Cell membrane</keyword>
<feature type="transmembrane region" description="Helical" evidence="8">
    <location>
        <begin position="240"/>
        <end position="259"/>
    </location>
</feature>
<reference evidence="10 11" key="1">
    <citation type="journal article" date="2019" name="Int. J. Syst. Evol. Microbiol.">
        <title>The Global Catalogue of Microorganisms (GCM) 10K type strain sequencing project: providing services to taxonomists for standard genome sequencing and annotation.</title>
        <authorList>
            <consortium name="The Broad Institute Genomics Platform"/>
            <consortium name="The Broad Institute Genome Sequencing Center for Infectious Disease"/>
            <person name="Wu L."/>
            <person name="Ma J."/>
        </authorList>
    </citation>
    <scope>NUCLEOTIDE SEQUENCE [LARGE SCALE GENOMIC DNA]</scope>
    <source>
        <strain evidence="10 11">CGMCC 1.15824</strain>
    </source>
</reference>
<dbReference type="Proteomes" id="UP001595925">
    <property type="component" value="Unassembled WGS sequence"/>
</dbReference>
<feature type="transmembrane region" description="Helical" evidence="8">
    <location>
        <begin position="197"/>
        <end position="228"/>
    </location>
</feature>
<evidence type="ECO:0000313" key="11">
    <source>
        <dbReference type="Proteomes" id="UP001595925"/>
    </source>
</evidence>
<protein>
    <submittedName>
        <fullName evidence="10">ArnT family glycosyltransferase</fullName>
        <ecNumber evidence="10">2.4.-.-</ecNumber>
    </submittedName>
</protein>
<dbReference type="InterPro" id="IPR050297">
    <property type="entry name" value="LipidA_mod_glycosyltrf_83"/>
</dbReference>
<organism evidence="10 11">
    <name type="scientific">Saliphagus infecundisoli</name>
    <dbReference type="NCBI Taxonomy" id="1849069"/>
    <lineage>
        <taxon>Archaea</taxon>
        <taxon>Methanobacteriati</taxon>
        <taxon>Methanobacteriota</taxon>
        <taxon>Stenosarchaea group</taxon>
        <taxon>Halobacteria</taxon>
        <taxon>Halobacteriales</taxon>
        <taxon>Natrialbaceae</taxon>
        <taxon>Saliphagus</taxon>
    </lineage>
</organism>
<evidence type="ECO:0000256" key="4">
    <source>
        <dbReference type="ARBA" id="ARBA00022679"/>
    </source>
</evidence>
<dbReference type="GO" id="GO:0008610">
    <property type="term" value="P:lipid biosynthetic process"/>
    <property type="evidence" value="ECO:0007669"/>
    <property type="project" value="UniProtKB-ARBA"/>
</dbReference>
<evidence type="ECO:0000256" key="1">
    <source>
        <dbReference type="ARBA" id="ARBA00004651"/>
    </source>
</evidence>
<dbReference type="PANTHER" id="PTHR33908:SF3">
    <property type="entry name" value="UNDECAPRENYL PHOSPHATE-ALPHA-4-AMINO-4-DEOXY-L-ARABINOSE ARABINOSYL TRANSFERASE"/>
    <property type="match status" value="1"/>
</dbReference>
<evidence type="ECO:0000256" key="7">
    <source>
        <dbReference type="ARBA" id="ARBA00023136"/>
    </source>
</evidence>
<feature type="domain" description="Glycosyltransferase RgtA/B/C/D-like" evidence="9">
    <location>
        <begin position="98"/>
        <end position="253"/>
    </location>
</feature>
<feature type="transmembrane region" description="Helical" evidence="8">
    <location>
        <begin position="148"/>
        <end position="167"/>
    </location>
</feature>
<evidence type="ECO:0000259" key="9">
    <source>
        <dbReference type="Pfam" id="PF13231"/>
    </source>
</evidence>
<evidence type="ECO:0000256" key="3">
    <source>
        <dbReference type="ARBA" id="ARBA00022676"/>
    </source>
</evidence>
<name>A0ABD5QJ33_9EURY</name>
<dbReference type="Pfam" id="PF13231">
    <property type="entry name" value="PMT_2"/>
    <property type="match status" value="1"/>
</dbReference>
<dbReference type="EMBL" id="JBHSJG010000054">
    <property type="protein sequence ID" value="MFC4989772.1"/>
    <property type="molecule type" value="Genomic_DNA"/>
</dbReference>
<feature type="transmembrane region" description="Helical" evidence="8">
    <location>
        <begin position="310"/>
        <end position="329"/>
    </location>
</feature>
<evidence type="ECO:0000256" key="8">
    <source>
        <dbReference type="SAM" id="Phobius"/>
    </source>
</evidence>
<comment type="caution">
    <text evidence="10">The sequence shown here is derived from an EMBL/GenBank/DDBJ whole genome shotgun (WGS) entry which is preliminary data.</text>
</comment>
<dbReference type="GO" id="GO:0016757">
    <property type="term" value="F:glycosyltransferase activity"/>
    <property type="evidence" value="ECO:0007669"/>
    <property type="project" value="UniProtKB-KW"/>
</dbReference>
<evidence type="ECO:0000256" key="6">
    <source>
        <dbReference type="ARBA" id="ARBA00022989"/>
    </source>
</evidence>
<dbReference type="AlphaFoldDB" id="A0ABD5QJ33"/>
<evidence type="ECO:0000256" key="5">
    <source>
        <dbReference type="ARBA" id="ARBA00022692"/>
    </source>
</evidence>
<comment type="subcellular location">
    <subcellularLocation>
        <location evidence="1">Cell membrane</location>
        <topology evidence="1">Multi-pass membrane protein</topology>
    </subcellularLocation>
</comment>
<proteinExistence type="predicted"/>
<keyword evidence="3 10" id="KW-0328">Glycosyltransferase</keyword>
<feature type="transmembrane region" description="Helical" evidence="8">
    <location>
        <begin position="341"/>
        <end position="360"/>
    </location>
</feature>
<dbReference type="EC" id="2.4.-.-" evidence="10"/>
<accession>A0ABD5QJ33</accession>
<keyword evidence="11" id="KW-1185">Reference proteome</keyword>
<feature type="transmembrane region" description="Helical" evidence="8">
    <location>
        <begin position="406"/>
        <end position="426"/>
    </location>
</feature>
<dbReference type="PANTHER" id="PTHR33908">
    <property type="entry name" value="MANNOSYLTRANSFERASE YKCB-RELATED"/>
    <property type="match status" value="1"/>
</dbReference>
<sequence length="526" mass="56090">MGLRSPSGSSVAAGRRLESRLARLRGAVTVDRLLLAAVVGLWIALYVEGLGDFPLRVWDESRYAVPARRMAEGGSWLEPRIRLDTHEPGLAVEPRLVKPPLTYWLQAGAMVLLGVSEFAARLPSAIAALGCAGLVYRIGARTYGRRAGFAGAVVLLVFPGLLLGSHGGRAAVTDPLLALAGSGFVWLTWRGRERPRLLVPAGICAGLAVMTKGVAAGVFVVAVAPVLVHSFRAYRTPWTVAAVAATAVVALPWHLYAWLVHGEEFVHQYFLTAAASRASGEMAPPPAEPLFGFMNYPYFRFALEMFGPPYPYALPVFGAGLVCAVALLGQRVRRDGPAPHADGLFLCWWAAAVPLTFAVAGGNHPWYLLPMYVPGAVLASSVPAALAPRVESLDLSVELSSGAGTAVYAAVCLCLALLLVGVYAPAPAEAHDAEQRELGEAIDVEVPEDEPVYVHTDTDRRALMSLVFYGDRPLEEASSTALEGDPAVRYAIVPVENRQQLDRDHRVLAEGPVNGVAVVEFVGDRG</sequence>
<dbReference type="InterPro" id="IPR038731">
    <property type="entry name" value="RgtA/B/C-like"/>
</dbReference>
<feature type="transmembrane region" description="Helical" evidence="8">
    <location>
        <begin position="366"/>
        <end position="386"/>
    </location>
</feature>
<feature type="transmembrane region" description="Helical" evidence="8">
    <location>
        <begin position="103"/>
        <end position="136"/>
    </location>
</feature>
<keyword evidence="7 8" id="KW-0472">Membrane</keyword>
<feature type="transmembrane region" description="Helical" evidence="8">
    <location>
        <begin position="24"/>
        <end position="47"/>
    </location>
</feature>
<evidence type="ECO:0000256" key="2">
    <source>
        <dbReference type="ARBA" id="ARBA00022475"/>
    </source>
</evidence>
<dbReference type="RefSeq" id="WP_224828186.1">
    <property type="nucleotide sequence ID" value="NZ_JAIVEF010000004.1"/>
</dbReference>